<comment type="caution">
    <text evidence="3">The sequence shown here is derived from an EMBL/GenBank/DDBJ whole genome shotgun (WGS) entry which is preliminary data.</text>
</comment>
<name>A0ABY3DVA0_9HYPH</name>
<keyword evidence="4" id="KW-1185">Reference proteome</keyword>
<evidence type="ECO:0000256" key="1">
    <source>
        <dbReference type="ARBA" id="ARBA00007435"/>
    </source>
</evidence>
<accession>A0ABY3DVA0</accession>
<evidence type="ECO:0000313" key="4">
    <source>
        <dbReference type="Proteomes" id="UP000315321"/>
    </source>
</evidence>
<gene>
    <name evidence="3" type="ORF">FO470_02965</name>
</gene>
<sequence>MAGLVPAIYDCHAGDMKGGFVYILTNRPNGTLYVGVTSDLPRRVWEHREGNVDGFTRRHGLKSLVYFERHDDITAAIQREKNIKHWPRAWKVRLIHAGNAEWRDLYEEILR</sequence>
<dbReference type="PANTHER" id="PTHR34477:SF5">
    <property type="entry name" value="BSL5627 PROTEIN"/>
    <property type="match status" value="1"/>
</dbReference>
<dbReference type="CDD" id="cd10448">
    <property type="entry name" value="GIY-YIG_unchar_3"/>
    <property type="match status" value="1"/>
</dbReference>
<dbReference type="Pfam" id="PF01541">
    <property type="entry name" value="GIY-YIG"/>
    <property type="match status" value="1"/>
</dbReference>
<evidence type="ECO:0000313" key="3">
    <source>
        <dbReference type="EMBL" id="TSJ64263.1"/>
    </source>
</evidence>
<dbReference type="Proteomes" id="UP000315321">
    <property type="component" value="Unassembled WGS sequence"/>
</dbReference>
<organism evidence="3 4">
    <name type="scientific">Ancylobacter moscoviensis</name>
    <dbReference type="NCBI Taxonomy" id="2597768"/>
    <lineage>
        <taxon>Bacteria</taxon>
        <taxon>Pseudomonadati</taxon>
        <taxon>Pseudomonadota</taxon>
        <taxon>Alphaproteobacteria</taxon>
        <taxon>Hyphomicrobiales</taxon>
        <taxon>Xanthobacteraceae</taxon>
        <taxon>Ancylobacter</taxon>
    </lineage>
</organism>
<dbReference type="PANTHER" id="PTHR34477">
    <property type="entry name" value="UPF0213 PROTEIN YHBQ"/>
    <property type="match status" value="1"/>
</dbReference>
<dbReference type="PROSITE" id="PS50164">
    <property type="entry name" value="GIY_YIG"/>
    <property type="match status" value="1"/>
</dbReference>
<comment type="similarity">
    <text evidence="1">Belongs to the UPF0213 family.</text>
</comment>
<dbReference type="SMART" id="SM00465">
    <property type="entry name" value="GIYc"/>
    <property type="match status" value="1"/>
</dbReference>
<reference evidence="3 4" key="1">
    <citation type="submission" date="2019-07" db="EMBL/GenBank/DDBJ databases">
        <authorList>
            <person name="Grouzdev D.S."/>
        </authorList>
    </citation>
    <scope>NUCLEOTIDE SEQUENCE [LARGE SCALE GENOMIC DNA]</scope>
    <source>
        <strain evidence="3 4">3C</strain>
    </source>
</reference>
<evidence type="ECO:0000259" key="2">
    <source>
        <dbReference type="PROSITE" id="PS50164"/>
    </source>
</evidence>
<dbReference type="InterPro" id="IPR000305">
    <property type="entry name" value="GIY-YIG_endonuc"/>
</dbReference>
<protein>
    <submittedName>
        <fullName evidence="3">GIY-YIG nuclease family protein</fullName>
    </submittedName>
</protein>
<dbReference type="InterPro" id="IPR050190">
    <property type="entry name" value="UPF0213_domain"/>
</dbReference>
<dbReference type="EMBL" id="VMBP01000001">
    <property type="protein sequence ID" value="TSJ64263.1"/>
    <property type="molecule type" value="Genomic_DNA"/>
</dbReference>
<proteinExistence type="inferred from homology"/>
<dbReference type="RefSeq" id="WP_144341420.1">
    <property type="nucleotide sequence ID" value="NZ_VMBP01000001.1"/>
</dbReference>
<dbReference type="Gene3D" id="3.40.1440.10">
    <property type="entry name" value="GIY-YIG endonuclease"/>
    <property type="match status" value="1"/>
</dbReference>
<dbReference type="SUPFAM" id="SSF82771">
    <property type="entry name" value="GIY-YIG endonuclease"/>
    <property type="match status" value="1"/>
</dbReference>
<dbReference type="InterPro" id="IPR035901">
    <property type="entry name" value="GIY-YIG_endonuc_sf"/>
</dbReference>
<feature type="domain" description="GIY-YIG" evidence="2">
    <location>
        <begin position="17"/>
        <end position="93"/>
    </location>
</feature>